<protein>
    <recommendedName>
        <fullName evidence="1">Bet v I/Major latex protein domain-containing protein</fullName>
    </recommendedName>
</protein>
<dbReference type="Proteomes" id="UP001396334">
    <property type="component" value="Unassembled WGS sequence"/>
</dbReference>
<feature type="domain" description="Bet v I/Major latex protein" evidence="1">
    <location>
        <begin position="6"/>
        <end position="157"/>
    </location>
</feature>
<dbReference type="CDD" id="cd07816">
    <property type="entry name" value="Bet_v1-like"/>
    <property type="match status" value="1"/>
</dbReference>
<dbReference type="Pfam" id="PF00407">
    <property type="entry name" value="Bet_v_1"/>
    <property type="match status" value="1"/>
</dbReference>
<name>A0ABR2R6I7_9ROSI</name>
<dbReference type="SMART" id="SM01037">
    <property type="entry name" value="Bet_v_1"/>
    <property type="match status" value="1"/>
</dbReference>
<evidence type="ECO:0000313" key="3">
    <source>
        <dbReference type="Proteomes" id="UP001396334"/>
    </source>
</evidence>
<sequence length="157" mass="17372">MSSSSPLVGKLESSTEIEASAEMFHHMLLHKPHHVSNASPNHVQACDLHHSDWGKEGSIICWTYFLKGKAKTAKEVVESVDPKNNSFTLRVLEGDILEEFKNVLVKCKATPSAKGSGCVVQWVLEYEKLREDVADPVTTMEMLVEVGKDMGAHLTKP</sequence>
<dbReference type="Gene3D" id="3.30.530.20">
    <property type="match status" value="1"/>
</dbReference>
<dbReference type="InterPro" id="IPR023393">
    <property type="entry name" value="START-like_dom_sf"/>
</dbReference>
<dbReference type="SUPFAM" id="SSF55961">
    <property type="entry name" value="Bet v1-like"/>
    <property type="match status" value="1"/>
</dbReference>
<evidence type="ECO:0000259" key="1">
    <source>
        <dbReference type="SMART" id="SM01037"/>
    </source>
</evidence>
<comment type="caution">
    <text evidence="2">The sequence shown here is derived from an EMBL/GenBank/DDBJ whole genome shotgun (WGS) entry which is preliminary data.</text>
</comment>
<gene>
    <name evidence="2" type="ORF">V6N11_075304</name>
</gene>
<dbReference type="InterPro" id="IPR000916">
    <property type="entry name" value="Bet_v_I/MLP"/>
</dbReference>
<organism evidence="2 3">
    <name type="scientific">Hibiscus sabdariffa</name>
    <name type="common">roselle</name>
    <dbReference type="NCBI Taxonomy" id="183260"/>
    <lineage>
        <taxon>Eukaryota</taxon>
        <taxon>Viridiplantae</taxon>
        <taxon>Streptophyta</taxon>
        <taxon>Embryophyta</taxon>
        <taxon>Tracheophyta</taxon>
        <taxon>Spermatophyta</taxon>
        <taxon>Magnoliopsida</taxon>
        <taxon>eudicotyledons</taxon>
        <taxon>Gunneridae</taxon>
        <taxon>Pentapetalae</taxon>
        <taxon>rosids</taxon>
        <taxon>malvids</taxon>
        <taxon>Malvales</taxon>
        <taxon>Malvaceae</taxon>
        <taxon>Malvoideae</taxon>
        <taxon>Hibiscus</taxon>
    </lineage>
</organism>
<dbReference type="InterPro" id="IPR051761">
    <property type="entry name" value="MLP-like_ligand-binding"/>
</dbReference>
<keyword evidence="3" id="KW-1185">Reference proteome</keyword>
<reference evidence="2 3" key="1">
    <citation type="journal article" date="2024" name="G3 (Bethesda)">
        <title>Genome assembly of Hibiscus sabdariffa L. provides insights into metabolisms of medicinal natural products.</title>
        <authorList>
            <person name="Kim T."/>
        </authorList>
    </citation>
    <scope>NUCLEOTIDE SEQUENCE [LARGE SCALE GENOMIC DNA]</scope>
    <source>
        <strain evidence="2">TK-2024</strain>
        <tissue evidence="2">Old leaves</tissue>
    </source>
</reference>
<proteinExistence type="predicted"/>
<dbReference type="PANTHER" id="PTHR31907">
    <property type="entry name" value="MLP-LIKE PROTEIN 423"/>
    <property type="match status" value="1"/>
</dbReference>
<accession>A0ABR2R6I7</accession>
<dbReference type="EMBL" id="JBBPBN010000026">
    <property type="protein sequence ID" value="KAK9008409.1"/>
    <property type="molecule type" value="Genomic_DNA"/>
</dbReference>
<evidence type="ECO:0000313" key="2">
    <source>
        <dbReference type="EMBL" id="KAK9008409.1"/>
    </source>
</evidence>